<organism evidence="1 2">
    <name type="scientific">Fusarium decemcellulare</name>
    <dbReference type="NCBI Taxonomy" id="57161"/>
    <lineage>
        <taxon>Eukaryota</taxon>
        <taxon>Fungi</taxon>
        <taxon>Dikarya</taxon>
        <taxon>Ascomycota</taxon>
        <taxon>Pezizomycotina</taxon>
        <taxon>Sordariomycetes</taxon>
        <taxon>Hypocreomycetidae</taxon>
        <taxon>Hypocreales</taxon>
        <taxon>Nectriaceae</taxon>
        <taxon>Fusarium</taxon>
        <taxon>Fusarium decemcellulare species complex</taxon>
    </lineage>
</organism>
<reference evidence="1" key="1">
    <citation type="submission" date="2022-08" db="EMBL/GenBank/DDBJ databases">
        <title>Genome Sequence of Fusarium decemcellulare.</title>
        <authorList>
            <person name="Buettner E."/>
        </authorList>
    </citation>
    <scope>NUCLEOTIDE SEQUENCE</scope>
    <source>
        <strain evidence="1">Babe19</strain>
    </source>
</reference>
<evidence type="ECO:0000313" key="1">
    <source>
        <dbReference type="EMBL" id="KAJ3539173.1"/>
    </source>
</evidence>
<protein>
    <submittedName>
        <fullName evidence="1">Uncharacterized protein</fullName>
    </submittedName>
</protein>
<proteinExistence type="predicted"/>
<sequence length="894" mass="98731">MGVTPQQSFEYATPLPSKLETRTRASPDSKTNGAIYLAEVITLPQCELPISAAVTHIGRASEASDKSSDTAAGLDRTEKMVTRNAETESLLNTMKTDRSSLPAKLSPNASGLGRLVTNGSARPASTNSGAKDARKAPLACLTCRKKKVRCSGTTPCQYCTKRGLDCRVPEHGHKRMYMANRIEELESKLARYEKEGSVIPSIVPTRVSEPPASAPVQNGQNKETNGHVSTSHSSPHSDPMREHRSSRSPSFIRPSTSFSAPLTQPKYPTNAPTHASPASTILAGSSLSSSHTFGSRVQDLLGSSRPEYEETTNKPWVSPEANQLHEVARNSAPWRMSIKEFPKLPPRQEAQRLLEKALFYIGQSQHHIDAREFSDRLWVFYENRTDPAQLESPWVLEMILMIAIGTLFDADPEGNEDFSGVQLFEYAHKNVPTLTELRAYGKLGVEIFALFAIYLGNMNRKEEAYLYISTAMRLAISQKYHRVCGTRHLMQSEKVHLNRLWWTIYMQERRLAAATGNPPSIADEAINIPLPNDSPGFPPAGPMCTNIRIAKVTGRILAVLYNPEDESEHTFIPNVQEIVKSLYEISQEIPSDSVTDVYNLGRDQCLRTTATLHLMLFQATILTIRPIMLHAAKLILSGHGPTGEQLQASPLGRLSRTCAEAARRQLKVVGTLRKRNMIAIFGFYDFEASFSAAFIMILAAILDSVCDESMKINPKPGLTQALEELQHLADHGNTYARERLHEVKRLWKVMAQKIESLQAVNVSPQAHTGDANGDGQASNGIGDQVNHVNGVATPGIGESGAAGMQQGELVPGQSQTSPEDFMLLDTDLWDNFSNLWVPMAEGTGENPQQDIMMADIPPDDFYKYCYSMYNNPDWDLTGEDVGDFAELGRHIQDS</sequence>
<dbReference type="EMBL" id="JANRMS010000475">
    <property type="protein sequence ID" value="KAJ3539173.1"/>
    <property type="molecule type" value="Genomic_DNA"/>
</dbReference>
<comment type="caution">
    <text evidence="1">The sequence shown here is derived from an EMBL/GenBank/DDBJ whole genome shotgun (WGS) entry which is preliminary data.</text>
</comment>
<name>A0ACC1SGF8_9HYPO</name>
<keyword evidence="2" id="KW-1185">Reference proteome</keyword>
<dbReference type="Proteomes" id="UP001148629">
    <property type="component" value="Unassembled WGS sequence"/>
</dbReference>
<evidence type="ECO:0000313" key="2">
    <source>
        <dbReference type="Proteomes" id="UP001148629"/>
    </source>
</evidence>
<gene>
    <name evidence="1" type="ORF">NM208_g5599</name>
</gene>
<accession>A0ACC1SGF8</accession>